<dbReference type="SUPFAM" id="SSF56796">
    <property type="entry name" value="Dehydroquinate synthase-like"/>
    <property type="match status" value="1"/>
</dbReference>
<evidence type="ECO:0000259" key="3">
    <source>
        <dbReference type="Pfam" id="PF25137"/>
    </source>
</evidence>
<dbReference type="Gene3D" id="1.20.1090.10">
    <property type="entry name" value="Dehydroquinate synthase-like - alpha domain"/>
    <property type="match status" value="1"/>
</dbReference>
<keyword evidence="1" id="KW-0560">Oxidoreductase</keyword>
<dbReference type="FunFam" id="3.40.50.1970:FF:000003">
    <property type="entry name" value="Alcohol dehydrogenase, iron-containing"/>
    <property type="match status" value="1"/>
</dbReference>
<evidence type="ECO:0000259" key="2">
    <source>
        <dbReference type="Pfam" id="PF00465"/>
    </source>
</evidence>
<dbReference type="InterPro" id="IPR001670">
    <property type="entry name" value="ADH_Fe/GldA"/>
</dbReference>
<gene>
    <name evidence="4" type="ORF">DW663_09470</name>
</gene>
<dbReference type="InterPro" id="IPR044731">
    <property type="entry name" value="BDH-like"/>
</dbReference>
<dbReference type="GeneID" id="62762447"/>
<evidence type="ECO:0000313" key="4">
    <source>
        <dbReference type="EMBL" id="RHF70995.1"/>
    </source>
</evidence>
<dbReference type="GO" id="GO:0008106">
    <property type="term" value="F:alcohol dehydrogenase (NADP+) activity"/>
    <property type="evidence" value="ECO:0007669"/>
    <property type="project" value="TreeGrafter"/>
</dbReference>
<evidence type="ECO:0000256" key="1">
    <source>
        <dbReference type="ARBA" id="ARBA00023002"/>
    </source>
</evidence>
<proteinExistence type="predicted"/>
<dbReference type="RefSeq" id="WP_005886022.1">
    <property type="nucleotide sequence ID" value="NZ_CABMMQ010000004.1"/>
</dbReference>
<dbReference type="GO" id="GO:0005829">
    <property type="term" value="C:cytosol"/>
    <property type="evidence" value="ECO:0007669"/>
    <property type="project" value="TreeGrafter"/>
</dbReference>
<organism evidence="4 5">
    <name type="scientific">Fusobacterium mortiferum</name>
    <dbReference type="NCBI Taxonomy" id="850"/>
    <lineage>
        <taxon>Bacteria</taxon>
        <taxon>Fusobacteriati</taxon>
        <taxon>Fusobacteriota</taxon>
        <taxon>Fusobacteriia</taxon>
        <taxon>Fusobacteriales</taxon>
        <taxon>Fusobacteriaceae</taxon>
        <taxon>Fusobacterium</taxon>
    </lineage>
</organism>
<feature type="domain" description="Alcohol dehydrogenase iron-type/glycerol dehydrogenase GldA" evidence="2">
    <location>
        <begin position="9"/>
        <end position="177"/>
    </location>
</feature>
<dbReference type="Pfam" id="PF00465">
    <property type="entry name" value="Fe-ADH"/>
    <property type="match status" value="1"/>
</dbReference>
<dbReference type="PROSITE" id="PS00060">
    <property type="entry name" value="ADH_IRON_2"/>
    <property type="match status" value="1"/>
</dbReference>
<dbReference type="InterPro" id="IPR056798">
    <property type="entry name" value="ADH_Fe_C"/>
</dbReference>
<dbReference type="AlphaFoldDB" id="A0A414PR20"/>
<dbReference type="GO" id="GO:1990362">
    <property type="term" value="F:butanol dehydrogenase (NAD+) activity"/>
    <property type="evidence" value="ECO:0007669"/>
    <property type="project" value="InterPro"/>
</dbReference>
<protein>
    <submittedName>
        <fullName evidence="4">Iron-containing alcohol dehydrogenase</fullName>
    </submittedName>
</protein>
<dbReference type="GO" id="GO:1990002">
    <property type="term" value="F:methylglyoxal reductase (NADPH) (acetol producing) activity"/>
    <property type="evidence" value="ECO:0007669"/>
    <property type="project" value="TreeGrafter"/>
</dbReference>
<accession>A0A414PR20</accession>
<comment type="caution">
    <text evidence="4">The sequence shown here is derived from an EMBL/GenBank/DDBJ whole genome shotgun (WGS) entry which is preliminary data.</text>
</comment>
<name>A0A414PR20_FUSMR</name>
<dbReference type="EMBL" id="QRHL01000019">
    <property type="protein sequence ID" value="RHF70995.1"/>
    <property type="molecule type" value="Genomic_DNA"/>
</dbReference>
<reference evidence="4 5" key="1">
    <citation type="submission" date="2018-08" db="EMBL/GenBank/DDBJ databases">
        <title>A genome reference for cultivated species of the human gut microbiota.</title>
        <authorList>
            <person name="Zou Y."/>
            <person name="Xue W."/>
            <person name="Luo G."/>
        </authorList>
    </citation>
    <scope>NUCLEOTIDE SEQUENCE [LARGE SCALE GENOMIC DNA]</scope>
    <source>
        <strain evidence="4 5">AM25-1</strain>
    </source>
</reference>
<dbReference type="Proteomes" id="UP000284676">
    <property type="component" value="Unassembled WGS sequence"/>
</dbReference>
<dbReference type="CDD" id="cd08187">
    <property type="entry name" value="BDH"/>
    <property type="match status" value="1"/>
</dbReference>
<dbReference type="Gene3D" id="3.40.50.1970">
    <property type="match status" value="1"/>
</dbReference>
<evidence type="ECO:0000313" key="5">
    <source>
        <dbReference type="Proteomes" id="UP000284676"/>
    </source>
</evidence>
<dbReference type="GO" id="GO:0046872">
    <property type="term" value="F:metal ion binding"/>
    <property type="evidence" value="ECO:0007669"/>
    <property type="project" value="InterPro"/>
</dbReference>
<dbReference type="PANTHER" id="PTHR43633">
    <property type="entry name" value="ALCOHOL DEHYDROGENASE YQHD"/>
    <property type="match status" value="1"/>
</dbReference>
<dbReference type="Pfam" id="PF25137">
    <property type="entry name" value="ADH_Fe_C"/>
    <property type="match status" value="1"/>
</dbReference>
<dbReference type="InterPro" id="IPR018211">
    <property type="entry name" value="ADH_Fe_CS"/>
</dbReference>
<sequence length="388" mass="43124">MFNFTYNIPTKVYFGDNQLSNLGKEIKKFGKKVLLCYGGGSIKKIGLYGEVIDELKKENLEIFELNGIEPNPRVTSVNTGANICKKEKIDVLLAVGGGSVIDCTKAIAAATFYEGDAWDIVTKKVPVINCLPLVTILTLSATGSEMDAGGVISNLETNDKIGVASPLMQPKVSFLNPKNTFTVSPYQTACGAADILSHIMETYFNTTGSMYMLDCFMEGMMKTVVKYAPTAMKEPENEEARANLMWTSSWAINGFARACQKCNWSCHPMEHQLSAYYDITHGLGLAILTPRWMRYILDETNSERFKNFAVSVFGIDSSLDNMTASLKGIEALEKFFFEDLKLTKTLTELNIDRTHFDIMAEKACGNGVLKGFKELKKEDIKNIYEMCL</sequence>
<dbReference type="PANTHER" id="PTHR43633:SF1">
    <property type="entry name" value="ALCOHOL DEHYDROGENASE YQHD"/>
    <property type="match status" value="1"/>
</dbReference>
<feature type="domain" description="Fe-containing alcohol dehydrogenase-like C-terminal" evidence="3">
    <location>
        <begin position="188"/>
        <end position="386"/>
    </location>
</feature>